<dbReference type="InterPro" id="IPR001789">
    <property type="entry name" value="Sig_transdc_resp-reg_receiver"/>
</dbReference>
<dbReference type="SUPFAM" id="SSF52172">
    <property type="entry name" value="CheY-like"/>
    <property type="match status" value="1"/>
</dbReference>
<dbReference type="AlphaFoldDB" id="A0A1V1P7V6"/>
<keyword evidence="1 2" id="KW-0597">Phosphoprotein</keyword>
<evidence type="ECO:0000256" key="2">
    <source>
        <dbReference type="PROSITE-ProRule" id="PRU00169"/>
    </source>
</evidence>
<evidence type="ECO:0000313" key="5">
    <source>
        <dbReference type="Proteomes" id="UP000189670"/>
    </source>
</evidence>
<feature type="modified residue" description="4-aspartylphosphate" evidence="2">
    <location>
        <position position="51"/>
    </location>
</feature>
<dbReference type="EMBL" id="ATBP01000344">
    <property type="protein sequence ID" value="ETR70941.1"/>
    <property type="molecule type" value="Genomic_DNA"/>
</dbReference>
<comment type="caution">
    <text evidence="4">The sequence shown here is derived from an EMBL/GenBank/DDBJ whole genome shotgun (WGS) entry which is preliminary data.</text>
</comment>
<evidence type="ECO:0000259" key="3">
    <source>
        <dbReference type="PROSITE" id="PS50110"/>
    </source>
</evidence>
<organism evidence="4 5">
    <name type="scientific">Candidatus Magnetoglobus multicellularis str. Araruama</name>
    <dbReference type="NCBI Taxonomy" id="890399"/>
    <lineage>
        <taxon>Bacteria</taxon>
        <taxon>Pseudomonadati</taxon>
        <taxon>Thermodesulfobacteriota</taxon>
        <taxon>Desulfobacteria</taxon>
        <taxon>Desulfobacterales</taxon>
        <taxon>Desulfobacteraceae</taxon>
        <taxon>Candidatus Magnetoglobus</taxon>
    </lineage>
</organism>
<dbReference type="Gene3D" id="3.40.50.2300">
    <property type="match status" value="1"/>
</dbReference>
<dbReference type="InterPro" id="IPR050595">
    <property type="entry name" value="Bact_response_regulator"/>
</dbReference>
<reference evidence="5" key="1">
    <citation type="submission" date="2012-11" db="EMBL/GenBank/DDBJ databases">
        <authorList>
            <person name="Lucero-Rivera Y.E."/>
            <person name="Tovar-Ramirez D."/>
        </authorList>
    </citation>
    <scope>NUCLEOTIDE SEQUENCE [LARGE SCALE GENOMIC DNA]</scope>
    <source>
        <strain evidence="5">Araruama</strain>
    </source>
</reference>
<evidence type="ECO:0000313" key="4">
    <source>
        <dbReference type="EMBL" id="ETR70941.1"/>
    </source>
</evidence>
<dbReference type="PANTHER" id="PTHR44591">
    <property type="entry name" value="STRESS RESPONSE REGULATOR PROTEIN 1"/>
    <property type="match status" value="1"/>
</dbReference>
<dbReference type="PANTHER" id="PTHR44591:SF3">
    <property type="entry name" value="RESPONSE REGULATORY DOMAIN-CONTAINING PROTEIN"/>
    <property type="match status" value="1"/>
</dbReference>
<accession>A0A1V1P7V6</accession>
<name>A0A1V1P7V6_9BACT</name>
<proteinExistence type="predicted"/>
<dbReference type="InterPro" id="IPR011006">
    <property type="entry name" value="CheY-like_superfamily"/>
</dbReference>
<dbReference type="Proteomes" id="UP000189670">
    <property type="component" value="Unassembled WGS sequence"/>
</dbReference>
<dbReference type="GO" id="GO:0000160">
    <property type="term" value="P:phosphorelay signal transduction system"/>
    <property type="evidence" value="ECO:0007669"/>
    <property type="project" value="InterPro"/>
</dbReference>
<feature type="domain" description="Response regulatory" evidence="3">
    <location>
        <begin position="1"/>
        <end position="117"/>
    </location>
</feature>
<gene>
    <name evidence="4" type="ORF">OMM_08439</name>
</gene>
<evidence type="ECO:0000256" key="1">
    <source>
        <dbReference type="ARBA" id="ARBA00022553"/>
    </source>
</evidence>
<protein>
    <submittedName>
        <fullName evidence="4">Response regulator receiver protein</fullName>
    </submittedName>
</protein>
<dbReference type="Pfam" id="PF00072">
    <property type="entry name" value="Response_reg"/>
    <property type="match status" value="1"/>
</dbReference>
<sequence length="128" mass="14097">MDDQEPILKMLKRILNRMGYETELSKDGAEAIEKYRKAFKTNVPFDLVILDLTIPGGMGGVKTIIEILKINPDAKVVVSSGYSNDPIMANYEDYGFCGVVPKPYTKAQLSALLNTLVGDHKAAPNVNH</sequence>
<dbReference type="SMART" id="SM00448">
    <property type="entry name" value="REC"/>
    <property type="match status" value="1"/>
</dbReference>
<dbReference type="PROSITE" id="PS50110">
    <property type="entry name" value="RESPONSE_REGULATORY"/>
    <property type="match status" value="1"/>
</dbReference>